<dbReference type="AlphaFoldDB" id="A0A0M0KF12"/>
<protein>
    <submittedName>
        <fullName evidence="2">Protein CsbA</fullName>
    </submittedName>
</protein>
<evidence type="ECO:0000313" key="2">
    <source>
        <dbReference type="EMBL" id="KOO37167.1"/>
    </source>
</evidence>
<keyword evidence="1" id="KW-0472">Membrane</keyword>
<keyword evidence="1" id="KW-1133">Transmembrane helix</keyword>
<evidence type="ECO:0000256" key="1">
    <source>
        <dbReference type="SAM" id="Phobius"/>
    </source>
</evidence>
<accession>A0A0M0KF12</accession>
<dbReference type="STRING" id="284581.AMD01_22030"/>
<feature type="transmembrane region" description="Helical" evidence="1">
    <location>
        <begin position="44"/>
        <end position="64"/>
    </location>
</feature>
<name>A0A0M0KF12_9BACI</name>
<reference evidence="3" key="1">
    <citation type="submission" date="2015-08" db="EMBL/GenBank/DDBJ databases">
        <title>Fjat-14210 dsm16467.</title>
        <authorList>
            <person name="Liu B."/>
            <person name="Wang J."/>
            <person name="Zhu Y."/>
            <person name="Liu G."/>
            <person name="Chen Q."/>
            <person name="Chen Z."/>
            <person name="Lan J."/>
            <person name="Che J."/>
            <person name="Ge C."/>
            <person name="Shi H."/>
            <person name="Pan Z."/>
            <person name="Liu X."/>
        </authorList>
    </citation>
    <scope>NUCLEOTIDE SEQUENCE [LARGE SCALE GENOMIC DNA]</scope>
    <source>
        <strain evidence="3">DSM 16467</strain>
    </source>
</reference>
<keyword evidence="1" id="KW-0812">Transmembrane</keyword>
<dbReference type="Pfam" id="PF09964">
    <property type="entry name" value="DUF2198"/>
    <property type="match status" value="1"/>
</dbReference>
<dbReference type="Proteomes" id="UP000037558">
    <property type="component" value="Unassembled WGS sequence"/>
</dbReference>
<dbReference type="PATRIC" id="fig|284581.3.peg.3255"/>
<sequence length="77" mass="8701">MLIKLIVALIVPWFLVILFARVTYNLYVSTALTAMLIVISIYKGYANYPLIVAIDTLSLLLGVLQARNMIQRMQKSV</sequence>
<dbReference type="InterPro" id="IPR019242">
    <property type="entry name" value="DUF2198"/>
</dbReference>
<evidence type="ECO:0000313" key="3">
    <source>
        <dbReference type="Proteomes" id="UP000037558"/>
    </source>
</evidence>
<comment type="caution">
    <text evidence="2">The sequence shown here is derived from an EMBL/GenBank/DDBJ whole genome shotgun (WGS) entry which is preliminary data.</text>
</comment>
<keyword evidence="3" id="KW-1185">Reference proteome</keyword>
<gene>
    <name evidence="2" type="ORF">AMD01_22030</name>
</gene>
<dbReference type="OrthoDB" id="2454250at2"/>
<proteinExistence type="predicted"/>
<dbReference type="RefSeq" id="WP_053403596.1">
    <property type="nucleotide sequence ID" value="NZ_JAUKEN010000003.1"/>
</dbReference>
<organism evidence="2 3">
    <name type="scientific">Priestia koreensis</name>
    <dbReference type="NCBI Taxonomy" id="284581"/>
    <lineage>
        <taxon>Bacteria</taxon>
        <taxon>Bacillati</taxon>
        <taxon>Bacillota</taxon>
        <taxon>Bacilli</taxon>
        <taxon>Bacillales</taxon>
        <taxon>Bacillaceae</taxon>
        <taxon>Priestia</taxon>
    </lineage>
</organism>
<dbReference type="EMBL" id="LILC01000037">
    <property type="protein sequence ID" value="KOO37167.1"/>
    <property type="molecule type" value="Genomic_DNA"/>
</dbReference>